<dbReference type="GO" id="GO:0005829">
    <property type="term" value="C:cytosol"/>
    <property type="evidence" value="ECO:0007669"/>
    <property type="project" value="TreeGrafter"/>
</dbReference>
<dbReference type="InterPro" id="IPR036412">
    <property type="entry name" value="HAD-like_sf"/>
</dbReference>
<dbReference type="GO" id="GO:0004805">
    <property type="term" value="F:trehalose-phosphatase activity"/>
    <property type="evidence" value="ECO:0007669"/>
    <property type="project" value="TreeGrafter"/>
</dbReference>
<protein>
    <submittedName>
        <fullName evidence="3">Uncharacterized protein</fullName>
    </submittedName>
</protein>
<dbReference type="GO" id="GO:0005992">
    <property type="term" value="P:trehalose biosynthetic process"/>
    <property type="evidence" value="ECO:0007669"/>
    <property type="project" value="InterPro"/>
</dbReference>
<dbReference type="PANTHER" id="PTHR10788">
    <property type="entry name" value="TREHALOSE-6-PHOSPHATE SYNTHASE"/>
    <property type="match status" value="1"/>
</dbReference>
<evidence type="ECO:0000313" key="3">
    <source>
        <dbReference type="EnsemblMetazoa" id="AMAM003856-PA"/>
    </source>
</evidence>
<keyword evidence="4" id="KW-1185">Reference proteome</keyword>
<dbReference type="Gene3D" id="3.30.70.1020">
    <property type="entry name" value="Trehalose-6-phosphate phosphatase related protein, domain 2"/>
    <property type="match status" value="1"/>
</dbReference>
<dbReference type="Gene3D" id="3.40.50.2000">
    <property type="entry name" value="Glycogen Phosphorylase B"/>
    <property type="match status" value="2"/>
</dbReference>
<dbReference type="InterPro" id="IPR006379">
    <property type="entry name" value="HAD-SF_hydro_IIB"/>
</dbReference>
<dbReference type="SUPFAM" id="SSF53756">
    <property type="entry name" value="UDP-Glycosyltransferase/glycogen phosphorylase"/>
    <property type="match status" value="1"/>
</dbReference>
<dbReference type="CDD" id="cd01627">
    <property type="entry name" value="HAD_TPP"/>
    <property type="match status" value="1"/>
</dbReference>
<reference evidence="3" key="2">
    <citation type="submission" date="2020-05" db="UniProtKB">
        <authorList>
            <consortium name="EnsemblMetazoa"/>
        </authorList>
    </citation>
    <scope>IDENTIFICATION</scope>
    <source>
        <strain evidence="3">maculatus3</strain>
    </source>
</reference>
<dbReference type="AlphaFoldDB" id="A0A182SC81"/>
<evidence type="ECO:0000313" key="4">
    <source>
        <dbReference type="Proteomes" id="UP000075901"/>
    </source>
</evidence>
<dbReference type="SUPFAM" id="SSF56784">
    <property type="entry name" value="HAD-like"/>
    <property type="match status" value="1"/>
</dbReference>
<evidence type="ECO:0000256" key="1">
    <source>
        <dbReference type="ARBA" id="ARBA00005409"/>
    </source>
</evidence>
<dbReference type="Proteomes" id="UP000075901">
    <property type="component" value="Unassembled WGS sequence"/>
</dbReference>
<dbReference type="VEuPathDB" id="VectorBase:AMAM003856"/>
<organism evidence="3 4">
    <name type="scientific">Anopheles maculatus</name>
    <dbReference type="NCBI Taxonomy" id="74869"/>
    <lineage>
        <taxon>Eukaryota</taxon>
        <taxon>Metazoa</taxon>
        <taxon>Ecdysozoa</taxon>
        <taxon>Arthropoda</taxon>
        <taxon>Hexapoda</taxon>
        <taxon>Insecta</taxon>
        <taxon>Pterygota</taxon>
        <taxon>Neoptera</taxon>
        <taxon>Endopterygota</taxon>
        <taxon>Diptera</taxon>
        <taxon>Nematocera</taxon>
        <taxon>Culicoidea</taxon>
        <taxon>Culicidae</taxon>
        <taxon>Anophelinae</taxon>
        <taxon>Anopheles</taxon>
        <taxon>Anopheles maculatus group</taxon>
    </lineage>
</organism>
<dbReference type="InterPro" id="IPR001830">
    <property type="entry name" value="Glyco_trans_20"/>
</dbReference>
<accession>A0A182SC81</accession>
<dbReference type="EnsemblMetazoa" id="AMAM003856-RA">
    <property type="protein sequence ID" value="AMAM003856-PA"/>
    <property type="gene ID" value="AMAM003856"/>
</dbReference>
<dbReference type="InterPro" id="IPR023214">
    <property type="entry name" value="HAD_sf"/>
</dbReference>
<sequence>VDRKNLLVEHGGRSVRVRPLPIGIPFDRFVELAHSARKVINTNQKIILGVDRLDYTKGLVNRLKAFEVLLEKHPEHRENVSLLQISVPSRTDVKEYQELKEEMDQLVGRINGRFTTANWSPIRYIYGCVGQEELAAFYREASVCLVTPLRDGMNLVAKEFVACQINEPPGVLIVSPFAGAGETMHEALLCNPYELDAAAEVIHRALTMPEDERTLRMSRMRRREMQHDVNSWMRQFLKAMGSLEEDDIGTTTMQPVTVDDFDDYLLNYIGYNHKLALLLDYDGTLAPIAPHPDLATLPPETKNVLQRLSNHSDVYIAIISGRNVENVKQMVGIEGITYAGNHGLEILHPDGSKFVHPMPIEYEDKVSGLLKSLQDSVCGDGAWVENKGPLLTYHYRETPAELRPAMVEKARQLIIQFGFRAAEAHCAIEAKPPVQWNKGRASIYILRTAFGVDWSERIKIIYAGDDMTDEDAMMALKGMAATFRVTNSQIIKTAAERRLPSTDSVLTMLKWVERHFMRRKPRANSLTYRGKKKDSVKMHMAFDLVPNASAANSAASSSDERD</sequence>
<dbReference type="FunFam" id="3.40.50.2000:FF:000113">
    <property type="entry name" value="Alpha,alpha-trehalose-phosphate synthase"/>
    <property type="match status" value="1"/>
</dbReference>
<dbReference type="GO" id="GO:0003825">
    <property type="term" value="F:alpha,alpha-trehalose-phosphate synthase (UDP-forming) activity"/>
    <property type="evidence" value="ECO:0007669"/>
    <property type="project" value="TreeGrafter"/>
</dbReference>
<comment type="similarity">
    <text evidence="1">In the N-terminal section; belongs to the glycosyltransferase 20 family.</text>
</comment>
<dbReference type="Pfam" id="PF02358">
    <property type="entry name" value="Trehalose_PPase"/>
    <property type="match status" value="1"/>
</dbReference>
<proteinExistence type="inferred from homology"/>
<dbReference type="Pfam" id="PF00982">
    <property type="entry name" value="Glyco_transf_20"/>
    <property type="match status" value="1"/>
</dbReference>
<dbReference type="NCBIfam" id="TIGR00685">
    <property type="entry name" value="T6PP"/>
    <property type="match status" value="1"/>
</dbReference>
<dbReference type="Gene3D" id="3.40.50.1000">
    <property type="entry name" value="HAD superfamily/HAD-like"/>
    <property type="match status" value="1"/>
</dbReference>
<comment type="similarity">
    <text evidence="2">In the C-terminal section; belongs to the trehalose phosphatase family.</text>
</comment>
<name>A0A182SC81_9DIPT</name>
<dbReference type="FunFam" id="3.30.70.1020:FF:000006">
    <property type="entry name" value="Trehalose 6-phosphate phosphatase"/>
    <property type="match status" value="1"/>
</dbReference>
<dbReference type="PANTHER" id="PTHR10788:SF106">
    <property type="entry name" value="BCDNA.GH08860"/>
    <property type="match status" value="1"/>
</dbReference>
<dbReference type="FunFam" id="3.40.50.1000:FF:000324">
    <property type="entry name" value="Putative Alpha,alpha-trehalose-phosphate synthase"/>
    <property type="match status" value="1"/>
</dbReference>
<evidence type="ECO:0000256" key="2">
    <source>
        <dbReference type="ARBA" id="ARBA00006330"/>
    </source>
</evidence>
<dbReference type="NCBIfam" id="TIGR01484">
    <property type="entry name" value="HAD-SF-IIB"/>
    <property type="match status" value="1"/>
</dbReference>
<reference evidence="4" key="1">
    <citation type="submission" date="2013-09" db="EMBL/GenBank/DDBJ databases">
        <title>The Genome Sequence of Anopheles maculatus species B.</title>
        <authorList>
            <consortium name="The Broad Institute Genomics Platform"/>
            <person name="Neafsey D.E."/>
            <person name="Besansky N."/>
            <person name="Howell P."/>
            <person name="Walton C."/>
            <person name="Young S.K."/>
            <person name="Zeng Q."/>
            <person name="Gargeya S."/>
            <person name="Fitzgerald M."/>
            <person name="Haas B."/>
            <person name="Abouelleil A."/>
            <person name="Allen A.W."/>
            <person name="Alvarado L."/>
            <person name="Arachchi H.M."/>
            <person name="Berlin A.M."/>
            <person name="Chapman S.B."/>
            <person name="Gainer-Dewar J."/>
            <person name="Goldberg J."/>
            <person name="Griggs A."/>
            <person name="Gujja S."/>
            <person name="Hansen M."/>
            <person name="Howarth C."/>
            <person name="Imamovic A."/>
            <person name="Ireland A."/>
            <person name="Larimer J."/>
            <person name="McCowan C."/>
            <person name="Murphy C."/>
            <person name="Pearson M."/>
            <person name="Poon T.W."/>
            <person name="Priest M."/>
            <person name="Roberts A."/>
            <person name="Saif S."/>
            <person name="Shea T."/>
            <person name="Sisk P."/>
            <person name="Sykes S."/>
            <person name="Wortman J."/>
            <person name="Nusbaum C."/>
            <person name="Birren B."/>
        </authorList>
    </citation>
    <scope>NUCLEOTIDE SEQUENCE [LARGE SCALE GENOMIC DNA]</scope>
    <source>
        <strain evidence="4">maculatus3</strain>
    </source>
</reference>
<dbReference type="InterPro" id="IPR003337">
    <property type="entry name" value="Trehalose_PPase"/>
</dbReference>